<dbReference type="Pfam" id="PF00860">
    <property type="entry name" value="Xan_ur_permease"/>
    <property type="match status" value="1"/>
</dbReference>
<comment type="subcellular location">
    <subcellularLocation>
        <location evidence="1">Membrane</location>
        <topology evidence="1">Multi-pass membrane protein</topology>
    </subcellularLocation>
</comment>
<organism evidence="7 8">
    <name type="scientific">Coffea arabica</name>
    <name type="common">Arabian coffee</name>
    <dbReference type="NCBI Taxonomy" id="13443"/>
    <lineage>
        <taxon>Eukaryota</taxon>
        <taxon>Viridiplantae</taxon>
        <taxon>Streptophyta</taxon>
        <taxon>Embryophyta</taxon>
        <taxon>Tracheophyta</taxon>
        <taxon>Spermatophyta</taxon>
        <taxon>Magnoliopsida</taxon>
        <taxon>eudicotyledons</taxon>
        <taxon>Gunneridae</taxon>
        <taxon>Pentapetalae</taxon>
        <taxon>asterids</taxon>
        <taxon>lamiids</taxon>
        <taxon>Gentianales</taxon>
        <taxon>Rubiaceae</taxon>
        <taxon>Ixoroideae</taxon>
        <taxon>Gardenieae complex</taxon>
        <taxon>Bertiereae - Coffeeae clade</taxon>
        <taxon>Coffeeae</taxon>
        <taxon>Coffea</taxon>
    </lineage>
</organism>
<evidence type="ECO:0000313" key="9">
    <source>
        <dbReference type="RefSeq" id="XP_071902371.1"/>
    </source>
</evidence>
<evidence type="ECO:0000256" key="1">
    <source>
        <dbReference type="ARBA" id="ARBA00004141"/>
    </source>
</evidence>
<dbReference type="Proteomes" id="UP001652660">
    <property type="component" value="Chromosome 4c"/>
</dbReference>
<dbReference type="RefSeq" id="XP_071902371.1">
    <property type="nucleotide sequence ID" value="XM_072046270.1"/>
</dbReference>
<accession>A0ABM4U509</accession>
<dbReference type="GeneID" id="113739421"/>
<evidence type="ECO:0000256" key="2">
    <source>
        <dbReference type="ARBA" id="ARBA00008821"/>
    </source>
</evidence>
<comment type="similarity">
    <text evidence="2">Belongs to the nucleobase:cation symporter-2 (NCS2) (TC 2.A.40) family.</text>
</comment>
<dbReference type="PANTHER" id="PTHR11119">
    <property type="entry name" value="XANTHINE-URACIL / VITAMIN C PERMEASE FAMILY MEMBER"/>
    <property type="match status" value="1"/>
</dbReference>
<dbReference type="InterPro" id="IPR006043">
    <property type="entry name" value="NCS2"/>
</dbReference>
<dbReference type="RefSeq" id="XP_071902370.1">
    <property type="nucleotide sequence ID" value="XM_072046269.1"/>
</dbReference>
<keyword evidence="5 6" id="KW-0472">Membrane</keyword>
<evidence type="ECO:0000313" key="10">
    <source>
        <dbReference type="RefSeq" id="XP_071902372.1"/>
    </source>
</evidence>
<evidence type="ECO:0000256" key="5">
    <source>
        <dbReference type="ARBA" id="ARBA00023136"/>
    </source>
</evidence>
<keyword evidence="3 6" id="KW-0812">Transmembrane</keyword>
<evidence type="ECO:0000313" key="7">
    <source>
        <dbReference type="Proteomes" id="UP001652660"/>
    </source>
</evidence>
<gene>
    <name evidence="8 9 10" type="primary">LOC113739421</name>
</gene>
<evidence type="ECO:0000256" key="6">
    <source>
        <dbReference type="SAM" id="Phobius"/>
    </source>
</evidence>
<name>A0ABM4U509_COFAR</name>
<feature type="transmembrane region" description="Helical" evidence="6">
    <location>
        <begin position="54"/>
        <end position="76"/>
    </location>
</feature>
<evidence type="ECO:0000256" key="4">
    <source>
        <dbReference type="ARBA" id="ARBA00022989"/>
    </source>
</evidence>
<evidence type="ECO:0000256" key="3">
    <source>
        <dbReference type="ARBA" id="ARBA00022692"/>
    </source>
</evidence>
<keyword evidence="7" id="KW-1185">Reference proteome</keyword>
<keyword evidence="4 6" id="KW-1133">Transmembrane helix</keyword>
<proteinExistence type="inferred from homology"/>
<sequence length="105" mass="11387">MDETGLFGLLSENAGFLALNCVGSQRVVQISSEFILLFSILGKFGADIASIPAPALYCIFFAYVGSAVSFLQFCNLNSSRIKVHTRLLHTRLLNLLGLVCALAFQ</sequence>
<evidence type="ECO:0000313" key="8">
    <source>
        <dbReference type="RefSeq" id="XP_071902370.1"/>
    </source>
</evidence>
<dbReference type="RefSeq" id="XP_071902372.1">
    <property type="nucleotide sequence ID" value="XM_072046271.1"/>
</dbReference>
<reference evidence="8 9" key="1">
    <citation type="submission" date="2025-05" db="UniProtKB">
        <authorList>
            <consortium name="RefSeq"/>
        </authorList>
    </citation>
    <scope>IDENTIFICATION</scope>
    <source>
        <tissue evidence="8 9">Leaves</tissue>
    </source>
</reference>
<protein>
    <submittedName>
        <fullName evidence="8 9">Nucleobase-ascorbate transporter 6-like</fullName>
    </submittedName>
</protein>